<gene>
    <name evidence="3" type="ORF">Afil01_20650</name>
</gene>
<keyword evidence="4" id="KW-1185">Reference proteome</keyword>
<evidence type="ECO:0000256" key="1">
    <source>
        <dbReference type="SAM" id="MobiDB-lite"/>
    </source>
</evidence>
<dbReference type="EMBL" id="BSTX01000001">
    <property type="protein sequence ID" value="GLZ77258.1"/>
    <property type="molecule type" value="Genomic_DNA"/>
</dbReference>
<comment type="caution">
    <text evidence="3">The sequence shown here is derived from an EMBL/GenBank/DDBJ whole genome shotgun (WGS) entry which is preliminary data.</text>
</comment>
<name>A0A9W6W8R8_9ACTN</name>
<sequence length="191" mass="21335">MPGSNLHRHVVRFRARITGGAASLGFAGGAVAVLLPAWLIGVFLVWAVALLIAAGLGVLAVLPRHVMVRMDLYTVRVRNVLLPGAGRRIPVRSIRRVRLVKSSRGPALELELTTDMRVRLWTDDAPEALATLRRFHAETTGRRLHEDEELVEEQEAYYLFRRNRPIPRPRVNGTPRARAGRPSSPPRAPKR</sequence>
<evidence type="ECO:0000313" key="4">
    <source>
        <dbReference type="Proteomes" id="UP001165079"/>
    </source>
</evidence>
<feature type="transmembrane region" description="Helical" evidence="2">
    <location>
        <begin position="21"/>
        <end position="38"/>
    </location>
</feature>
<keyword evidence="2" id="KW-1133">Transmembrane helix</keyword>
<organism evidence="3 4">
    <name type="scientific">Actinorhabdospora filicis</name>
    <dbReference type="NCBI Taxonomy" id="1785913"/>
    <lineage>
        <taxon>Bacteria</taxon>
        <taxon>Bacillati</taxon>
        <taxon>Actinomycetota</taxon>
        <taxon>Actinomycetes</taxon>
        <taxon>Micromonosporales</taxon>
        <taxon>Micromonosporaceae</taxon>
        <taxon>Actinorhabdospora</taxon>
    </lineage>
</organism>
<evidence type="ECO:0008006" key="5">
    <source>
        <dbReference type="Google" id="ProtNLM"/>
    </source>
</evidence>
<feature type="region of interest" description="Disordered" evidence="1">
    <location>
        <begin position="164"/>
        <end position="191"/>
    </location>
</feature>
<feature type="transmembrane region" description="Helical" evidence="2">
    <location>
        <begin position="44"/>
        <end position="62"/>
    </location>
</feature>
<dbReference type="RefSeq" id="WP_285662387.1">
    <property type="nucleotide sequence ID" value="NZ_BSTX01000001.1"/>
</dbReference>
<protein>
    <recommendedName>
        <fullName evidence="5">PH domain-containing protein</fullName>
    </recommendedName>
</protein>
<keyword evidence="2" id="KW-0812">Transmembrane</keyword>
<reference evidence="3" key="1">
    <citation type="submission" date="2023-03" db="EMBL/GenBank/DDBJ databases">
        <title>Actinorhabdospora filicis NBRC 111898.</title>
        <authorList>
            <person name="Ichikawa N."/>
            <person name="Sato H."/>
            <person name="Tonouchi N."/>
        </authorList>
    </citation>
    <scope>NUCLEOTIDE SEQUENCE</scope>
    <source>
        <strain evidence="3">NBRC 111898</strain>
    </source>
</reference>
<evidence type="ECO:0000256" key="2">
    <source>
        <dbReference type="SAM" id="Phobius"/>
    </source>
</evidence>
<proteinExistence type="predicted"/>
<accession>A0A9W6W8R8</accession>
<dbReference type="AlphaFoldDB" id="A0A9W6W8R8"/>
<evidence type="ECO:0000313" key="3">
    <source>
        <dbReference type="EMBL" id="GLZ77258.1"/>
    </source>
</evidence>
<keyword evidence="2" id="KW-0472">Membrane</keyword>
<dbReference type="Proteomes" id="UP001165079">
    <property type="component" value="Unassembled WGS sequence"/>
</dbReference>